<dbReference type="GO" id="GO:0016746">
    <property type="term" value="F:acyltransferase activity"/>
    <property type="evidence" value="ECO:0007669"/>
    <property type="project" value="UniProtKB-KW"/>
</dbReference>
<protein>
    <submittedName>
        <fullName evidence="1">Lysophosphatidylcholine acyltransferase 1 isoform X1</fullName>
    </submittedName>
</protein>
<gene>
    <name evidence="1" type="ORF">AKAME5_002077500</name>
</gene>
<reference evidence="1" key="1">
    <citation type="submission" date="2022-08" db="EMBL/GenBank/DDBJ databases">
        <title>Genome sequencing of akame (Lates japonicus).</title>
        <authorList>
            <person name="Hashiguchi Y."/>
            <person name="Takahashi H."/>
        </authorList>
    </citation>
    <scope>NUCLEOTIDE SEQUENCE</scope>
    <source>
        <strain evidence="1">Kochi</strain>
    </source>
</reference>
<name>A0AAD3NAR2_LATJO</name>
<dbReference type="EMBL" id="BRZM01000233">
    <property type="protein sequence ID" value="GLD69461.1"/>
    <property type="molecule type" value="Genomic_DNA"/>
</dbReference>
<proteinExistence type="predicted"/>
<comment type="caution">
    <text evidence="1">The sequence shown here is derived from an EMBL/GenBank/DDBJ whole genome shotgun (WGS) entry which is preliminary data.</text>
</comment>
<keyword evidence="1" id="KW-0012">Acyltransferase</keyword>
<keyword evidence="2" id="KW-1185">Reference proteome</keyword>
<evidence type="ECO:0000313" key="2">
    <source>
        <dbReference type="Proteomes" id="UP001279410"/>
    </source>
</evidence>
<keyword evidence="1" id="KW-0808">Transferase</keyword>
<accession>A0AAD3NAR2</accession>
<organism evidence="1 2">
    <name type="scientific">Lates japonicus</name>
    <name type="common">Japanese lates</name>
    <dbReference type="NCBI Taxonomy" id="270547"/>
    <lineage>
        <taxon>Eukaryota</taxon>
        <taxon>Metazoa</taxon>
        <taxon>Chordata</taxon>
        <taxon>Craniata</taxon>
        <taxon>Vertebrata</taxon>
        <taxon>Euteleostomi</taxon>
        <taxon>Actinopterygii</taxon>
        <taxon>Neopterygii</taxon>
        <taxon>Teleostei</taxon>
        <taxon>Neoteleostei</taxon>
        <taxon>Acanthomorphata</taxon>
        <taxon>Carangaria</taxon>
        <taxon>Carangaria incertae sedis</taxon>
        <taxon>Centropomidae</taxon>
        <taxon>Lates</taxon>
    </lineage>
</organism>
<sequence length="107" mass="11955">MSCGRQAGFEDFASSSNLPVTDTRCTQPLDQHGDGQIDIRHFIAHTSLLFADLLSDETLQTGMLQREEAGDILGEDLTTILEIMLGVRDVELSGLFYLDRPDKEIIW</sequence>
<dbReference type="AlphaFoldDB" id="A0AAD3NAR2"/>
<dbReference type="Proteomes" id="UP001279410">
    <property type="component" value="Unassembled WGS sequence"/>
</dbReference>
<evidence type="ECO:0000313" key="1">
    <source>
        <dbReference type="EMBL" id="GLD69461.1"/>
    </source>
</evidence>